<feature type="transmembrane region" description="Helical" evidence="5">
    <location>
        <begin position="162"/>
        <end position="182"/>
    </location>
</feature>
<evidence type="ECO:0000256" key="4">
    <source>
        <dbReference type="ARBA" id="ARBA00023136"/>
    </source>
</evidence>
<protein>
    <submittedName>
        <fullName evidence="6">VIT family protein</fullName>
    </submittedName>
</protein>
<feature type="transmembrane region" description="Helical" evidence="5">
    <location>
        <begin position="58"/>
        <end position="80"/>
    </location>
</feature>
<dbReference type="AlphaFoldDB" id="A0A1E3XCD7"/>
<evidence type="ECO:0000313" key="7">
    <source>
        <dbReference type="Proteomes" id="UP000094056"/>
    </source>
</evidence>
<proteinExistence type="predicted"/>
<gene>
    <name evidence="6" type="ORF">SCARUB_01549</name>
</gene>
<evidence type="ECO:0000256" key="2">
    <source>
        <dbReference type="ARBA" id="ARBA00022692"/>
    </source>
</evidence>
<name>A0A1E3XCD7_9BACT</name>
<evidence type="ECO:0000256" key="1">
    <source>
        <dbReference type="ARBA" id="ARBA00004127"/>
    </source>
</evidence>
<feature type="transmembrane region" description="Helical" evidence="5">
    <location>
        <begin position="222"/>
        <end position="244"/>
    </location>
</feature>
<dbReference type="InterPro" id="IPR008217">
    <property type="entry name" value="Ccc1_fam"/>
</dbReference>
<comment type="subcellular location">
    <subcellularLocation>
        <location evidence="1">Endomembrane system</location>
        <topology evidence="1">Multi-pass membrane protein</topology>
    </subcellularLocation>
</comment>
<evidence type="ECO:0000313" key="6">
    <source>
        <dbReference type="EMBL" id="ODS33295.1"/>
    </source>
</evidence>
<dbReference type="EMBL" id="MAYW01000032">
    <property type="protein sequence ID" value="ODS33295.1"/>
    <property type="molecule type" value="Genomic_DNA"/>
</dbReference>
<organism evidence="6 7">
    <name type="scientific">Candidatus Scalindua rubra</name>
    <dbReference type="NCBI Taxonomy" id="1872076"/>
    <lineage>
        <taxon>Bacteria</taxon>
        <taxon>Pseudomonadati</taxon>
        <taxon>Planctomycetota</taxon>
        <taxon>Candidatus Brocadiia</taxon>
        <taxon>Candidatus Brocadiales</taxon>
        <taxon>Candidatus Scalinduaceae</taxon>
        <taxon>Candidatus Scalindua</taxon>
    </lineage>
</organism>
<dbReference type="GO" id="GO:0005384">
    <property type="term" value="F:manganese ion transmembrane transporter activity"/>
    <property type="evidence" value="ECO:0007669"/>
    <property type="project" value="InterPro"/>
</dbReference>
<keyword evidence="3 5" id="KW-1133">Transmembrane helix</keyword>
<evidence type="ECO:0000256" key="5">
    <source>
        <dbReference type="SAM" id="Phobius"/>
    </source>
</evidence>
<reference evidence="6 7" key="1">
    <citation type="submission" date="2016-07" db="EMBL/GenBank/DDBJ databases">
        <title>Draft genome of Scalindua rubra, obtained from a brine-seawater interface in the Red Sea, sheds light on salt adaptation in anammox bacteria.</title>
        <authorList>
            <person name="Speth D.R."/>
            <person name="Lagkouvardos I."/>
            <person name="Wang Y."/>
            <person name="Qian P.-Y."/>
            <person name="Dutilh B.E."/>
            <person name="Jetten M.S."/>
        </authorList>
    </citation>
    <scope>NUCLEOTIDE SEQUENCE [LARGE SCALE GENOMIC DNA]</scope>
    <source>
        <strain evidence="6">BSI-1</strain>
    </source>
</reference>
<feature type="transmembrane region" description="Helical" evidence="5">
    <location>
        <begin position="31"/>
        <end position="52"/>
    </location>
</feature>
<dbReference type="GO" id="GO:0012505">
    <property type="term" value="C:endomembrane system"/>
    <property type="evidence" value="ECO:0007669"/>
    <property type="project" value="UniProtKB-SubCell"/>
</dbReference>
<keyword evidence="2 5" id="KW-0812">Transmembrane</keyword>
<dbReference type="PANTHER" id="PTHR31851">
    <property type="entry name" value="FE(2+)/MN(2+) TRANSPORTER PCL1"/>
    <property type="match status" value="1"/>
</dbReference>
<comment type="caution">
    <text evidence="6">The sequence shown here is derived from an EMBL/GenBank/DDBJ whole genome shotgun (WGS) entry which is preliminary data.</text>
</comment>
<dbReference type="Proteomes" id="UP000094056">
    <property type="component" value="Unassembled WGS sequence"/>
</dbReference>
<dbReference type="Pfam" id="PF01988">
    <property type="entry name" value="VIT1"/>
    <property type="match status" value="1"/>
</dbReference>
<dbReference type="GO" id="GO:0030026">
    <property type="term" value="P:intracellular manganese ion homeostasis"/>
    <property type="evidence" value="ECO:0007669"/>
    <property type="project" value="InterPro"/>
</dbReference>
<sequence>MKNDLNPKMEKTPKVEFKEEHIPWAKSIREVIFGMNDGLVSTLSFLAGVSGAVMESRIILIAAFAEMFAGAASMFSGEYLSVKSQREYFESEIEREKKEVETVPELEREELRDIYRKKGFNKEEVEMIVRRLTSNKKLWVKSMMEDELKLFPEKFDKPLKNATLIGISFLVGSIVPVIPFIFFTAWHALMYSVAASVVVLFVFGIAKARITNKNGLKSGLELTLFAMAASVICYFIGKLFSYFLM</sequence>
<accession>A0A1E3XCD7</accession>
<feature type="transmembrane region" description="Helical" evidence="5">
    <location>
        <begin position="188"/>
        <end position="210"/>
    </location>
</feature>
<keyword evidence="4 5" id="KW-0472">Membrane</keyword>
<evidence type="ECO:0000256" key="3">
    <source>
        <dbReference type="ARBA" id="ARBA00022989"/>
    </source>
</evidence>